<feature type="region of interest" description="Disordered" evidence="5">
    <location>
        <begin position="439"/>
        <end position="469"/>
    </location>
</feature>
<dbReference type="GO" id="GO:0006355">
    <property type="term" value="P:regulation of DNA-templated transcription"/>
    <property type="evidence" value="ECO:0007669"/>
    <property type="project" value="InterPro"/>
</dbReference>
<gene>
    <name evidence="9" type="primary">a1-1</name>
    <name evidence="9" type="ORF">SERLADRAFT_432718</name>
</gene>
<dbReference type="KEGG" id="sla:SERLADRAFT_432718"/>
<dbReference type="InterPro" id="IPR001356">
    <property type="entry name" value="HD"/>
</dbReference>
<feature type="compositionally biased region" description="Low complexity" evidence="5">
    <location>
        <begin position="307"/>
        <end position="323"/>
    </location>
</feature>
<keyword evidence="4" id="KW-0539">Nucleus</keyword>
<feature type="region of interest" description="Disordered" evidence="5">
    <location>
        <begin position="582"/>
        <end position="612"/>
    </location>
</feature>
<evidence type="ECO:0000259" key="7">
    <source>
        <dbReference type="Pfam" id="PF12731"/>
    </source>
</evidence>
<feature type="compositionally biased region" description="Polar residues" evidence="5">
    <location>
        <begin position="592"/>
        <end position="612"/>
    </location>
</feature>
<dbReference type="EMBL" id="GL945428">
    <property type="protein sequence ID" value="EGO31057.1"/>
    <property type="molecule type" value="Genomic_DNA"/>
</dbReference>
<dbReference type="InterPro" id="IPR008422">
    <property type="entry name" value="KN_HD"/>
</dbReference>
<feature type="region of interest" description="Disordered" evidence="5">
    <location>
        <begin position="275"/>
        <end position="376"/>
    </location>
</feature>
<dbReference type="InterPro" id="IPR024333">
    <property type="entry name" value="Mating-type_A-alpha/beta_1_N"/>
</dbReference>
<reference evidence="9" key="1">
    <citation type="submission" date="2011-04" db="EMBL/GenBank/DDBJ databases">
        <title>Evolution of plant cell wall degrading machinery underlies the functional diversity of forest fungi.</title>
        <authorList>
            <consortium name="US DOE Joint Genome Institute (JGI-PGF)"/>
            <person name="Eastwood D.C."/>
            <person name="Floudas D."/>
            <person name="Binder M."/>
            <person name="Majcherczyk A."/>
            <person name="Schneider P."/>
            <person name="Aerts A."/>
            <person name="Asiegbu F.O."/>
            <person name="Baker S.E."/>
            <person name="Barry K."/>
            <person name="Bendiksby M."/>
            <person name="Blumentritt M."/>
            <person name="Coutinho P.M."/>
            <person name="Cullen D."/>
            <person name="Cullen D."/>
            <person name="Gathman A."/>
            <person name="Goodell B."/>
            <person name="Henrissat B."/>
            <person name="Ihrmark K."/>
            <person name="Kauserud H."/>
            <person name="Kohler A."/>
            <person name="LaButti K."/>
            <person name="Lapidus A."/>
            <person name="Lavin J.L."/>
            <person name="Lee Y.-H."/>
            <person name="Lindquist E."/>
            <person name="Lilly W."/>
            <person name="Lucas S."/>
            <person name="Morin E."/>
            <person name="Murat C."/>
            <person name="Oguiza J.A."/>
            <person name="Park J."/>
            <person name="Pisabarro A.G."/>
            <person name="Riley R."/>
            <person name="Rosling A."/>
            <person name="Salamov A."/>
            <person name="Schmidt O."/>
            <person name="Schmutz J."/>
            <person name="Skrede I."/>
            <person name="Stenlid J."/>
            <person name="Wiebenga A."/>
            <person name="Xie X."/>
            <person name="Kues U."/>
            <person name="Hibbett D.S."/>
            <person name="Hoffmeister D."/>
            <person name="Hogberg N."/>
            <person name="Martin F."/>
            <person name="Grigoriev I.V."/>
            <person name="Watkinson S.C."/>
        </authorList>
    </citation>
    <scope>NUCLEOTIDE SEQUENCE</scope>
    <source>
        <strain evidence="9">S7.9</strain>
    </source>
</reference>
<dbReference type="OrthoDB" id="250329at2759"/>
<evidence type="ECO:0000256" key="1">
    <source>
        <dbReference type="ARBA" id="ARBA00005800"/>
    </source>
</evidence>
<name>F8NG87_SERL9</name>
<dbReference type="CDD" id="cd00086">
    <property type="entry name" value="homeodomain"/>
    <property type="match status" value="1"/>
</dbReference>
<protein>
    <submittedName>
        <fullName evidence="9">A mating type protein</fullName>
    </submittedName>
</protein>
<proteinExistence type="inferred from homology"/>
<evidence type="ECO:0000256" key="4">
    <source>
        <dbReference type="ARBA" id="ARBA00023242"/>
    </source>
</evidence>
<dbReference type="AlphaFoldDB" id="F8NG87"/>
<evidence type="ECO:0000313" key="9">
    <source>
        <dbReference type="EMBL" id="EGO31057.1"/>
    </source>
</evidence>
<evidence type="ECO:0000256" key="2">
    <source>
        <dbReference type="ARBA" id="ARBA00023125"/>
    </source>
</evidence>
<dbReference type="Gene3D" id="1.10.10.60">
    <property type="entry name" value="Homeodomain-like"/>
    <property type="match status" value="1"/>
</dbReference>
<dbReference type="GeneID" id="18814054"/>
<dbReference type="Pfam" id="PF05920">
    <property type="entry name" value="Homeobox_KN"/>
    <property type="match status" value="1"/>
</dbReference>
<dbReference type="SUPFAM" id="SSF46689">
    <property type="entry name" value="Homeodomain-like"/>
    <property type="match status" value="1"/>
</dbReference>
<dbReference type="RefSeq" id="XP_007312941.1">
    <property type="nucleotide sequence ID" value="XM_007312879.1"/>
</dbReference>
<organism>
    <name type="scientific">Serpula lacrymans var. lacrymans (strain S7.9)</name>
    <name type="common">Dry rot fungus</name>
    <dbReference type="NCBI Taxonomy" id="578457"/>
    <lineage>
        <taxon>Eukaryota</taxon>
        <taxon>Fungi</taxon>
        <taxon>Dikarya</taxon>
        <taxon>Basidiomycota</taxon>
        <taxon>Agaricomycotina</taxon>
        <taxon>Agaricomycetes</taxon>
        <taxon>Agaricomycetidae</taxon>
        <taxon>Boletales</taxon>
        <taxon>Coniophorineae</taxon>
        <taxon>Serpulaceae</taxon>
        <taxon>Serpula</taxon>
    </lineage>
</organism>
<accession>F8NG87</accession>
<feature type="domain" description="KN homeodomain" evidence="6">
    <location>
        <begin position="146"/>
        <end position="185"/>
    </location>
</feature>
<keyword evidence="2" id="KW-0238">DNA-binding</keyword>
<dbReference type="GO" id="GO:0003677">
    <property type="term" value="F:DNA binding"/>
    <property type="evidence" value="ECO:0007669"/>
    <property type="project" value="UniProtKB-KW"/>
</dbReference>
<evidence type="ECO:0000259" key="8">
    <source>
        <dbReference type="Pfam" id="PF12737"/>
    </source>
</evidence>
<dbReference type="InterPro" id="IPR024441">
    <property type="entry name" value="Homeodomain1_C"/>
</dbReference>
<dbReference type="Proteomes" id="UP000008064">
    <property type="component" value="Unassembled WGS sequence"/>
</dbReference>
<dbReference type="Pfam" id="PF12731">
    <property type="entry name" value="Mating_N"/>
    <property type="match status" value="1"/>
</dbReference>
<feature type="domain" description="Mating-type protein A-alpha/beta 1 N-terminal" evidence="7">
    <location>
        <begin position="3"/>
        <end position="84"/>
    </location>
</feature>
<feature type="compositionally biased region" description="Acidic residues" evidence="5">
    <location>
        <begin position="328"/>
        <end position="337"/>
    </location>
</feature>
<keyword evidence="3" id="KW-0371">Homeobox</keyword>
<dbReference type="HOGENOM" id="CLU_021698_0_0_1"/>
<sequence>MDLTTRLLQVEDDFLSAIEDGPQAVEKFDREWSSLCADVEQAIHLRTASSETIELASALSARMAVLVESFVDLQNASDEATANLTKQWDHIFLASDDNRSLSTSLTAHLHIQHHESLAHKSHFPHPHVELCDSPGLPPFIAPAYKWLLKNLHDPYPSKEVKQSISHSSGTPTDNVSAWFTNIRRRMGWTALSRTYFHNCRADTLDAAYRVFVQEDPKRQLDPQITHAFMVVKVTAEGLYSAKFKRSALAGQLDVVVKDMTDEDRLRMENVKFQGAEEERKRKEVEKGRRRQERARQRELSKAARSASKSYPSPIGSPYGSPVPALEDSLADESENEEDHVALPKILAGNKRHVSPATLTPSRHVEHPHKKDRHVSLRSGSPRLHLHSLVRLDLEVPEIMARSSIPSLPSPPSEVDTNHGVFDYWSPEVVELPVSLNAPAPVQSHNRKRRLSDGAAQGAPKRPRGLVGPRLYAVSDPLPRANESADDFNAWLMSNFEIPPAVADEVPDPSTLLDVDVECYNWSSMQDCYKLPVDETTMLASPPYSTQLYNPFNVDPNPFSTTDINPFSTSDNLDELYQNIFGPNSHHPPPYSSQPVDDATSSLTCVTSDSTTSAPPSMSFSDDLFSDGGVWSHLPSYTDAVGSLNYSSTHSSVPESTDPLNLSSILSEIDISILQLPTSSPPKTSCLNEGAARLADKQAKLEQLRMLEEAKRRLEAELASDV</sequence>
<feature type="domain" description="Mating-type protein C-terminal" evidence="8">
    <location>
        <begin position="222"/>
        <end position="601"/>
    </location>
</feature>
<dbReference type="InterPro" id="IPR009057">
    <property type="entry name" value="Homeodomain-like_sf"/>
</dbReference>
<evidence type="ECO:0000259" key="6">
    <source>
        <dbReference type="Pfam" id="PF05920"/>
    </source>
</evidence>
<dbReference type="Pfam" id="PF12737">
    <property type="entry name" value="Mating_C"/>
    <property type="match status" value="1"/>
</dbReference>
<evidence type="ECO:0000256" key="5">
    <source>
        <dbReference type="SAM" id="MobiDB-lite"/>
    </source>
</evidence>
<comment type="similarity">
    <text evidence="1">Belongs to the TALE/M-ATYP homeobox family.</text>
</comment>
<evidence type="ECO:0000256" key="3">
    <source>
        <dbReference type="ARBA" id="ARBA00023155"/>
    </source>
</evidence>
<feature type="compositionally biased region" description="Basic and acidic residues" evidence="5">
    <location>
        <begin position="275"/>
        <end position="286"/>
    </location>
</feature>